<dbReference type="AlphaFoldDB" id="A0A5N6QEK9"/>
<feature type="compositionally biased region" description="Basic and acidic residues" evidence="1">
    <location>
        <begin position="45"/>
        <end position="54"/>
    </location>
</feature>
<gene>
    <name evidence="2" type="ORF">FH972_001762</name>
</gene>
<keyword evidence="3" id="KW-1185">Reference proteome</keyword>
<dbReference type="Proteomes" id="UP000327013">
    <property type="component" value="Chromosome 1"/>
</dbReference>
<organism evidence="2 3">
    <name type="scientific">Carpinus fangiana</name>
    <dbReference type="NCBI Taxonomy" id="176857"/>
    <lineage>
        <taxon>Eukaryota</taxon>
        <taxon>Viridiplantae</taxon>
        <taxon>Streptophyta</taxon>
        <taxon>Embryophyta</taxon>
        <taxon>Tracheophyta</taxon>
        <taxon>Spermatophyta</taxon>
        <taxon>Magnoliopsida</taxon>
        <taxon>eudicotyledons</taxon>
        <taxon>Gunneridae</taxon>
        <taxon>Pentapetalae</taxon>
        <taxon>rosids</taxon>
        <taxon>fabids</taxon>
        <taxon>Fagales</taxon>
        <taxon>Betulaceae</taxon>
        <taxon>Carpinus</taxon>
    </lineage>
</organism>
<evidence type="ECO:0000313" key="3">
    <source>
        <dbReference type="Proteomes" id="UP000327013"/>
    </source>
</evidence>
<reference evidence="2 3" key="1">
    <citation type="submission" date="2019-06" db="EMBL/GenBank/DDBJ databases">
        <title>A chromosomal-level reference genome of Carpinus fangiana (Coryloideae, Betulaceae).</title>
        <authorList>
            <person name="Yang X."/>
            <person name="Wang Z."/>
            <person name="Zhang L."/>
            <person name="Hao G."/>
            <person name="Liu J."/>
            <person name="Yang Y."/>
        </authorList>
    </citation>
    <scope>NUCLEOTIDE SEQUENCE [LARGE SCALE GENOMIC DNA]</scope>
    <source>
        <strain evidence="2">Cfa_2016G</strain>
        <tissue evidence="2">Leaf</tissue>
    </source>
</reference>
<sequence>MGKGGKKMMQPEGDGKGKGKLLGKGKAAVRMGKGGKKMMQPEGEGDGKGMGKIF</sequence>
<accession>A0A5N6QEK9</accession>
<evidence type="ECO:0000256" key="1">
    <source>
        <dbReference type="SAM" id="MobiDB-lite"/>
    </source>
</evidence>
<name>A0A5N6QEK9_9ROSI</name>
<feature type="region of interest" description="Disordered" evidence="1">
    <location>
        <begin position="1"/>
        <end position="54"/>
    </location>
</feature>
<dbReference type="EMBL" id="CM017321">
    <property type="protein sequence ID" value="KAE7997099.1"/>
    <property type="molecule type" value="Genomic_DNA"/>
</dbReference>
<proteinExistence type="predicted"/>
<evidence type="ECO:0000313" key="2">
    <source>
        <dbReference type="EMBL" id="KAE7997099.1"/>
    </source>
</evidence>
<protein>
    <submittedName>
        <fullName evidence="2">Uncharacterized protein</fullName>
    </submittedName>
</protein>